<accession>A0AAN7HJY2</accession>
<protein>
    <submittedName>
        <fullName evidence="1">Uncharacterized protein</fullName>
    </submittedName>
</protein>
<dbReference type="Proteomes" id="UP001304243">
    <property type="component" value="Unassembled WGS sequence"/>
</dbReference>
<gene>
    <name evidence="1" type="ORF">ATC70_007173</name>
</gene>
<organism evidence="1 2">
    <name type="scientific">Mucor velutinosus</name>
    <dbReference type="NCBI Taxonomy" id="708070"/>
    <lineage>
        <taxon>Eukaryota</taxon>
        <taxon>Fungi</taxon>
        <taxon>Fungi incertae sedis</taxon>
        <taxon>Mucoromycota</taxon>
        <taxon>Mucoromycotina</taxon>
        <taxon>Mucoromycetes</taxon>
        <taxon>Mucorales</taxon>
        <taxon>Mucorineae</taxon>
        <taxon>Mucoraceae</taxon>
        <taxon>Mucor</taxon>
    </lineage>
</organism>
<name>A0AAN7HJY2_9FUNG</name>
<keyword evidence="2" id="KW-1185">Reference proteome</keyword>
<dbReference type="EMBL" id="JASEJX010000038">
    <property type="protein sequence ID" value="KAK4509869.1"/>
    <property type="molecule type" value="Genomic_DNA"/>
</dbReference>
<reference evidence="1 2" key="1">
    <citation type="submission" date="2022-11" db="EMBL/GenBank/DDBJ databases">
        <title>Mucor velutinosus strain NIH1002 WGS.</title>
        <authorList>
            <person name="Subramanian P."/>
            <person name="Mullikin J.C."/>
            <person name="Segre J.A."/>
            <person name="Zelazny A.M."/>
        </authorList>
    </citation>
    <scope>NUCLEOTIDE SEQUENCE [LARGE SCALE GENOMIC DNA]</scope>
    <source>
        <strain evidence="1 2">NIH1002</strain>
    </source>
</reference>
<sequence length="210" mass="23590">MNLLASSSIASSTIISKLQARRFRLDRILADLEAEDSFKPENVADHSIRLFIDERQRSISARLYDRYVKVVENVTKLFISSTLFRNFARKAVPSITQNNFKERFLTRCNALTTEEEVEDQVEEQEIAPDEASAQLLGSQMSVDEAIAVSASQVNPTALTYSQVTILMFESAQDYFTVYQASKVALKSQQRKLMSCGASLILDLVDMTDGN</sequence>
<dbReference type="RefSeq" id="XP_064676535.1">
    <property type="nucleotide sequence ID" value="XM_064826437.1"/>
</dbReference>
<evidence type="ECO:0000313" key="2">
    <source>
        <dbReference type="Proteomes" id="UP001304243"/>
    </source>
</evidence>
<evidence type="ECO:0000313" key="1">
    <source>
        <dbReference type="EMBL" id="KAK4509869.1"/>
    </source>
</evidence>
<dbReference type="GeneID" id="89950859"/>
<dbReference type="AlphaFoldDB" id="A0AAN7HJY2"/>
<proteinExistence type="predicted"/>
<comment type="caution">
    <text evidence="1">The sequence shown here is derived from an EMBL/GenBank/DDBJ whole genome shotgun (WGS) entry which is preliminary data.</text>
</comment>